<dbReference type="EMBL" id="QAOQ01000007">
    <property type="protein sequence ID" value="PTQ93983.1"/>
    <property type="molecule type" value="Genomic_DNA"/>
</dbReference>
<dbReference type="GO" id="GO:0043565">
    <property type="term" value="F:sequence-specific DNA binding"/>
    <property type="evidence" value="ECO:0007669"/>
    <property type="project" value="InterPro"/>
</dbReference>
<dbReference type="InterPro" id="IPR009057">
    <property type="entry name" value="Homeodomain-like_sf"/>
</dbReference>
<evidence type="ECO:0000256" key="4">
    <source>
        <dbReference type="ARBA" id="ARBA00022679"/>
    </source>
</evidence>
<dbReference type="PROSITE" id="PS50110">
    <property type="entry name" value="RESPONSE_REGULATORY"/>
    <property type="match status" value="1"/>
</dbReference>
<feature type="domain" description="Histidine kinase" evidence="15">
    <location>
        <begin position="840"/>
        <end position="1055"/>
    </location>
</feature>
<dbReference type="Gene3D" id="1.10.10.60">
    <property type="entry name" value="Homeodomain-like"/>
    <property type="match status" value="1"/>
</dbReference>
<dbReference type="CDD" id="cd00075">
    <property type="entry name" value="HATPase"/>
    <property type="match status" value="1"/>
</dbReference>
<keyword evidence="9" id="KW-0805">Transcription regulation</keyword>
<dbReference type="InterPro" id="IPR018060">
    <property type="entry name" value="HTH_AraC"/>
</dbReference>
<keyword evidence="12" id="KW-0812">Transmembrane</keyword>
<evidence type="ECO:0000259" key="16">
    <source>
        <dbReference type="PROSITE" id="PS50110"/>
    </source>
</evidence>
<keyword evidence="10" id="KW-0804">Transcription</keyword>
<dbReference type="InterPro" id="IPR011006">
    <property type="entry name" value="CheY-like_superfamily"/>
</dbReference>
<evidence type="ECO:0000256" key="5">
    <source>
        <dbReference type="ARBA" id="ARBA00022741"/>
    </source>
</evidence>
<dbReference type="Pfam" id="PF12833">
    <property type="entry name" value="HTH_18"/>
    <property type="match status" value="1"/>
</dbReference>
<protein>
    <recommendedName>
        <fullName evidence="2">histidine kinase</fullName>
        <ecNumber evidence="2">2.7.13.3</ecNumber>
    </recommendedName>
</protein>
<comment type="caution">
    <text evidence="17">The sequence shown here is derived from an EMBL/GenBank/DDBJ whole genome shotgun (WGS) entry which is preliminary data.</text>
</comment>
<proteinExistence type="predicted"/>
<keyword evidence="6 17" id="KW-0418">Kinase</keyword>
<dbReference type="InterPro" id="IPR001789">
    <property type="entry name" value="Sig_transdc_resp-reg_receiver"/>
</dbReference>
<evidence type="ECO:0000313" key="17">
    <source>
        <dbReference type="EMBL" id="PTQ93983.1"/>
    </source>
</evidence>
<dbReference type="SUPFAM" id="SSF63829">
    <property type="entry name" value="Calcium-dependent phosphotriesterase"/>
    <property type="match status" value="2"/>
</dbReference>
<dbReference type="InterPro" id="IPR013783">
    <property type="entry name" value="Ig-like_fold"/>
</dbReference>
<feature type="chain" id="PRO_5015612101" description="histidine kinase" evidence="13">
    <location>
        <begin position="25"/>
        <end position="1365"/>
    </location>
</feature>
<sequence length="1365" mass="155500">MKTCRVLPYVLLLALLLQYGNAFSQAQSRNFRTISVDKGLSQSTVYTIIQDTLGFIWMGTQEGLNRYDGETFTVYHPVEGDPQSLQSGFIKSTFIDHKGQLWIGGDRGVSRYDYASDKFVNYQHSRKPGDWFISAIAEGNDHKIWVGSSVGELFVLNPASGKMSSFNMEGVAMGIKYIYKILNFHGDLYFATNLGLFKLPAGQADLQRINIGSYSSTSLNDIFVDGTFFWIATESNGLLRYDTETKQIVQYQHQPGAAQSIVDNTVRALNKDGEGNIWVGTFRGLSVLNPQSGAIDNYYHHATNPYTISQNSVRVIYRDKQQGMWLGTFYGGVNYYHRHDIKFNLLNQNTGKTSLNDQVIDVIKEDAKGNFWIGTNDKGLNYWDRKAGTVKYYSYREDGGQGLSSNNLKAIEYDNSGHILLGTHNAGLDILDPATGNVKVFRYKENDAASLSGDMVYSLLKDHQSRIWVGTRSGLDQFYPEKNNFRRIYIDAAGKRLTSDELTFLMEDSRHRIWIGTTNGVNQFYPDQMLFAGFPGTTLSNEVVNCIAEDQQKRIWIGTRDGLNLFDETGKTFITPKQRPDFLKGAIYGILPDDEGNLWISTNRGLARFNPDTRNLQWFDIKDGLQNNQFNSYAAFKAQDGMMLFGGINGISYFYPSAIKQYPLKLHVAFTGLEVLNKPVAVNDGSGVLDQHIDAAGELQFKHDQRQFTIYFNTFNYISANRTRYLYRLKGFDVVWQHTDNIPKASYSNLQPGSYVLEVKAIGPDGESSPVRTLAISVLPPWYNTWWFYLISLIVLAIAGYVAFRMVVERLQALQQLKIERMERDKVNSINKIKMDFFTNVSHELRTPLTLILAPLEQLMNKPVADKQLNKQFKMMFYNAKRLYHLVDQLFEFRKTEMGTRKLKVGGGDMVSFIHEVYASFKILSDRNEIRYQYVSTEPKLTFLFDKDAIERIMFNLLSNAFKYTPKGGEIRIELSKIDNSAVIKITDNGKGIEQVHLDKIFDRFYQVNGGEMNLGSGVGLAFTRQLVELHHGTIQVESAYGHGSTFMVKIPMDEQLYRNDVEAANKVYDLSITQTEQEWEVLPEFDTDEPEEQLNEAEQVTDQLVKDRERLLIVDDNYDIVSYLTQAFSANYDVLTAYDGAQALKVLEEHPADLIICDVMMPELDGLHFCKRVKKNIQTCHIPVVLLTAKTETSQQVKGLEMGADDYITKPFSITILEAKVQNILRSRKRLKEYYSSSTEVVPENIALNTLDEEFLKQAISIIEANLSEPDFSVDKFSREIGMSRSNLYLKLRAITGESATDFIKRIRFKKAVEFMQTKQYTIAQVAYMSGFNSPSYFSTAFKQYYDCMPTEYLAREEAKKSDV</sequence>
<dbReference type="CDD" id="cd00082">
    <property type="entry name" value="HisKA"/>
    <property type="match status" value="1"/>
</dbReference>
<dbReference type="Gene3D" id="2.130.10.10">
    <property type="entry name" value="YVTN repeat-like/Quinoprotein amine dehydrogenase"/>
    <property type="match status" value="2"/>
</dbReference>
<feature type="domain" description="HTH araC/xylS-type" evidence="14">
    <location>
        <begin position="1258"/>
        <end position="1357"/>
    </location>
</feature>
<dbReference type="PROSITE" id="PS01124">
    <property type="entry name" value="HTH_ARAC_FAMILY_2"/>
    <property type="match status" value="1"/>
</dbReference>
<dbReference type="InterPro" id="IPR015943">
    <property type="entry name" value="WD40/YVTN_repeat-like_dom_sf"/>
</dbReference>
<keyword evidence="18" id="KW-1185">Reference proteome</keyword>
<dbReference type="SMART" id="SM00387">
    <property type="entry name" value="HATPase_c"/>
    <property type="match status" value="1"/>
</dbReference>
<evidence type="ECO:0000256" key="10">
    <source>
        <dbReference type="ARBA" id="ARBA00023163"/>
    </source>
</evidence>
<dbReference type="FunFam" id="3.30.565.10:FF:000037">
    <property type="entry name" value="Hybrid sensor histidine kinase/response regulator"/>
    <property type="match status" value="1"/>
</dbReference>
<dbReference type="Pfam" id="PF07495">
    <property type="entry name" value="Y_Y_Y"/>
    <property type="match status" value="1"/>
</dbReference>
<accession>A0A2T5J620</accession>
<dbReference type="FunFam" id="2.60.40.10:FF:000791">
    <property type="entry name" value="Two-component system sensor histidine kinase/response regulator"/>
    <property type="match status" value="1"/>
</dbReference>
<dbReference type="GO" id="GO:0005524">
    <property type="term" value="F:ATP binding"/>
    <property type="evidence" value="ECO:0007669"/>
    <property type="project" value="UniProtKB-KW"/>
</dbReference>
<evidence type="ECO:0000256" key="7">
    <source>
        <dbReference type="ARBA" id="ARBA00022840"/>
    </source>
</evidence>
<dbReference type="CDD" id="cd17574">
    <property type="entry name" value="REC_OmpR"/>
    <property type="match status" value="1"/>
</dbReference>
<dbReference type="GO" id="GO:0000155">
    <property type="term" value="F:phosphorelay sensor kinase activity"/>
    <property type="evidence" value="ECO:0007669"/>
    <property type="project" value="InterPro"/>
</dbReference>
<evidence type="ECO:0000313" key="18">
    <source>
        <dbReference type="Proteomes" id="UP000244168"/>
    </source>
</evidence>
<dbReference type="PRINTS" id="PR00344">
    <property type="entry name" value="BCTRLSENSOR"/>
</dbReference>
<dbReference type="PROSITE" id="PS50109">
    <property type="entry name" value="HIS_KIN"/>
    <property type="match status" value="1"/>
</dbReference>
<keyword evidence="4" id="KW-0808">Transferase</keyword>
<evidence type="ECO:0000256" key="6">
    <source>
        <dbReference type="ARBA" id="ARBA00022777"/>
    </source>
</evidence>
<keyword evidence="7" id="KW-0067">ATP-binding</keyword>
<evidence type="ECO:0000256" key="3">
    <source>
        <dbReference type="ARBA" id="ARBA00022553"/>
    </source>
</evidence>
<dbReference type="SUPFAM" id="SSF52172">
    <property type="entry name" value="CheY-like"/>
    <property type="match status" value="1"/>
</dbReference>
<keyword evidence="13" id="KW-0732">Signal</keyword>
<dbReference type="Gene3D" id="3.30.565.10">
    <property type="entry name" value="Histidine kinase-like ATPase, C-terminal domain"/>
    <property type="match status" value="1"/>
</dbReference>
<dbReference type="InterPro" id="IPR004358">
    <property type="entry name" value="Sig_transdc_His_kin-like_C"/>
</dbReference>
<dbReference type="Pfam" id="PF00512">
    <property type="entry name" value="HisKA"/>
    <property type="match status" value="1"/>
</dbReference>
<dbReference type="SUPFAM" id="SSF55874">
    <property type="entry name" value="ATPase domain of HSP90 chaperone/DNA topoisomerase II/histidine kinase"/>
    <property type="match status" value="1"/>
</dbReference>
<dbReference type="SMART" id="SM00448">
    <property type="entry name" value="REC"/>
    <property type="match status" value="1"/>
</dbReference>
<organism evidence="17 18">
    <name type="scientific">Mucilaginibacter yixingensis</name>
    <dbReference type="NCBI Taxonomy" id="1295612"/>
    <lineage>
        <taxon>Bacteria</taxon>
        <taxon>Pseudomonadati</taxon>
        <taxon>Bacteroidota</taxon>
        <taxon>Sphingobacteriia</taxon>
        <taxon>Sphingobacteriales</taxon>
        <taxon>Sphingobacteriaceae</taxon>
        <taxon>Mucilaginibacter</taxon>
    </lineage>
</organism>
<feature type="transmembrane region" description="Helical" evidence="12">
    <location>
        <begin position="786"/>
        <end position="808"/>
    </location>
</feature>
<keyword evidence="12" id="KW-1133">Transmembrane helix</keyword>
<evidence type="ECO:0000256" key="2">
    <source>
        <dbReference type="ARBA" id="ARBA00012438"/>
    </source>
</evidence>
<evidence type="ECO:0000256" key="12">
    <source>
        <dbReference type="SAM" id="Phobius"/>
    </source>
</evidence>
<gene>
    <name evidence="17" type="ORF">C8P68_10740</name>
</gene>
<feature type="modified residue" description="4-aspartylphosphate" evidence="11">
    <location>
        <position position="1159"/>
    </location>
</feature>
<comment type="catalytic activity">
    <reaction evidence="1">
        <text>ATP + protein L-histidine = ADP + protein N-phospho-L-histidine.</text>
        <dbReference type="EC" id="2.7.13.3"/>
    </reaction>
</comment>
<evidence type="ECO:0000256" key="11">
    <source>
        <dbReference type="PROSITE-ProRule" id="PRU00169"/>
    </source>
</evidence>
<dbReference type="Proteomes" id="UP000244168">
    <property type="component" value="Unassembled WGS sequence"/>
</dbReference>
<dbReference type="SUPFAM" id="SSF46689">
    <property type="entry name" value="Homeodomain-like"/>
    <property type="match status" value="1"/>
</dbReference>
<dbReference type="InterPro" id="IPR005467">
    <property type="entry name" value="His_kinase_dom"/>
</dbReference>
<dbReference type="Pfam" id="PF07494">
    <property type="entry name" value="Reg_prop"/>
    <property type="match status" value="6"/>
</dbReference>
<dbReference type="OrthoDB" id="9809670at2"/>
<dbReference type="Gene3D" id="3.40.50.2300">
    <property type="match status" value="1"/>
</dbReference>
<evidence type="ECO:0000259" key="14">
    <source>
        <dbReference type="PROSITE" id="PS01124"/>
    </source>
</evidence>
<keyword evidence="8" id="KW-0902">Two-component regulatory system</keyword>
<dbReference type="InterPro" id="IPR036097">
    <property type="entry name" value="HisK_dim/P_sf"/>
</dbReference>
<name>A0A2T5J620_9SPHI</name>
<keyword evidence="3 11" id="KW-0597">Phosphoprotein</keyword>
<reference evidence="17 18" key="1">
    <citation type="submission" date="2018-04" db="EMBL/GenBank/DDBJ databases">
        <title>Genomic Encyclopedia of Archaeal and Bacterial Type Strains, Phase II (KMG-II): from individual species to whole genera.</title>
        <authorList>
            <person name="Goeker M."/>
        </authorList>
    </citation>
    <scope>NUCLEOTIDE SEQUENCE [LARGE SCALE GENOMIC DNA]</scope>
    <source>
        <strain evidence="17 18">DSM 26809</strain>
    </source>
</reference>
<evidence type="ECO:0000256" key="9">
    <source>
        <dbReference type="ARBA" id="ARBA00023015"/>
    </source>
</evidence>
<evidence type="ECO:0000256" key="13">
    <source>
        <dbReference type="SAM" id="SignalP"/>
    </source>
</evidence>
<dbReference type="InterPro" id="IPR011110">
    <property type="entry name" value="Reg_prop"/>
</dbReference>
<keyword evidence="12" id="KW-0472">Membrane</keyword>
<dbReference type="InterPro" id="IPR003661">
    <property type="entry name" value="HisK_dim/P_dom"/>
</dbReference>
<dbReference type="FunFam" id="1.10.287.130:FF:000045">
    <property type="entry name" value="Two-component system sensor histidine kinase/response regulator"/>
    <property type="match status" value="1"/>
</dbReference>
<evidence type="ECO:0000256" key="8">
    <source>
        <dbReference type="ARBA" id="ARBA00023012"/>
    </source>
</evidence>
<feature type="signal peptide" evidence="13">
    <location>
        <begin position="1"/>
        <end position="24"/>
    </location>
</feature>
<dbReference type="Gene3D" id="2.60.40.10">
    <property type="entry name" value="Immunoglobulins"/>
    <property type="match status" value="1"/>
</dbReference>
<evidence type="ECO:0000256" key="1">
    <source>
        <dbReference type="ARBA" id="ARBA00000085"/>
    </source>
</evidence>
<dbReference type="PANTHER" id="PTHR43547">
    <property type="entry name" value="TWO-COMPONENT HISTIDINE KINASE"/>
    <property type="match status" value="1"/>
</dbReference>
<dbReference type="InterPro" id="IPR003594">
    <property type="entry name" value="HATPase_dom"/>
</dbReference>
<dbReference type="InterPro" id="IPR011123">
    <property type="entry name" value="Y_Y_Y"/>
</dbReference>
<dbReference type="InterPro" id="IPR036890">
    <property type="entry name" value="HATPase_C_sf"/>
</dbReference>
<dbReference type="Pfam" id="PF02518">
    <property type="entry name" value="HATPase_c"/>
    <property type="match status" value="1"/>
</dbReference>
<evidence type="ECO:0000259" key="15">
    <source>
        <dbReference type="PROSITE" id="PS50109"/>
    </source>
</evidence>
<dbReference type="Pfam" id="PF00072">
    <property type="entry name" value="Response_reg"/>
    <property type="match status" value="1"/>
</dbReference>
<dbReference type="GO" id="GO:0003700">
    <property type="term" value="F:DNA-binding transcription factor activity"/>
    <property type="evidence" value="ECO:0007669"/>
    <property type="project" value="InterPro"/>
</dbReference>
<dbReference type="EC" id="2.7.13.3" evidence="2"/>
<dbReference type="SMART" id="SM00342">
    <property type="entry name" value="HTH_ARAC"/>
    <property type="match status" value="1"/>
</dbReference>
<dbReference type="FunFam" id="3.40.50.2300:FF:000138">
    <property type="entry name" value="Two-component system sensor histidine kinase/response regulator"/>
    <property type="match status" value="1"/>
</dbReference>
<dbReference type="PANTHER" id="PTHR43547:SF2">
    <property type="entry name" value="HYBRID SIGNAL TRANSDUCTION HISTIDINE KINASE C"/>
    <property type="match status" value="1"/>
</dbReference>
<feature type="domain" description="Response regulatory" evidence="16">
    <location>
        <begin position="1111"/>
        <end position="1226"/>
    </location>
</feature>
<dbReference type="SMART" id="SM00388">
    <property type="entry name" value="HisKA"/>
    <property type="match status" value="1"/>
</dbReference>
<dbReference type="RefSeq" id="WP_107830289.1">
    <property type="nucleotide sequence ID" value="NZ_CP160205.1"/>
</dbReference>
<dbReference type="Gene3D" id="1.10.287.130">
    <property type="match status" value="1"/>
</dbReference>
<dbReference type="SUPFAM" id="SSF47384">
    <property type="entry name" value="Homodimeric domain of signal transducing histidine kinase"/>
    <property type="match status" value="1"/>
</dbReference>
<keyword evidence="5" id="KW-0547">Nucleotide-binding</keyword>